<dbReference type="NCBIfam" id="TIGR02532">
    <property type="entry name" value="IV_pilin_GFxxxE"/>
    <property type="match status" value="1"/>
</dbReference>
<accession>A0A7X2TCF8</accession>
<dbReference type="InterPro" id="IPR000983">
    <property type="entry name" value="Bac_GSPG_pilin"/>
</dbReference>
<gene>
    <name evidence="3" type="ORF">FYJ39_10050</name>
</gene>
<dbReference type="InterPro" id="IPR012902">
    <property type="entry name" value="N_methyl_site"/>
</dbReference>
<dbReference type="GO" id="GO:0015627">
    <property type="term" value="C:type II protein secretion system complex"/>
    <property type="evidence" value="ECO:0007669"/>
    <property type="project" value="InterPro"/>
</dbReference>
<keyword evidence="2" id="KW-1133">Transmembrane helix</keyword>
<dbReference type="AlphaFoldDB" id="A0A7X2TCF8"/>
<dbReference type="Gene3D" id="3.30.700.10">
    <property type="entry name" value="Glycoprotein, Type 4 Pilin"/>
    <property type="match status" value="1"/>
</dbReference>
<organism evidence="3 4">
    <name type="scientific">Clostridium porci</name>
    <dbReference type="NCBI Taxonomy" id="2605778"/>
    <lineage>
        <taxon>Bacteria</taxon>
        <taxon>Bacillati</taxon>
        <taxon>Bacillota</taxon>
        <taxon>Clostridia</taxon>
        <taxon>Eubacteriales</taxon>
        <taxon>Clostridiaceae</taxon>
        <taxon>Clostridium</taxon>
    </lineage>
</organism>
<dbReference type="InterPro" id="IPR045584">
    <property type="entry name" value="Pilin-like"/>
</dbReference>
<reference evidence="3 4" key="1">
    <citation type="submission" date="2019-08" db="EMBL/GenBank/DDBJ databases">
        <title>In-depth cultivation of the pig gut microbiome towards novel bacterial diversity and tailored functional studies.</title>
        <authorList>
            <person name="Wylensek D."/>
            <person name="Hitch T.C.A."/>
            <person name="Clavel T."/>
        </authorList>
    </citation>
    <scope>NUCLEOTIDE SEQUENCE [LARGE SCALE GENOMIC DNA]</scope>
    <source>
        <strain evidence="3 4">WCA-389-WT-23D1</strain>
    </source>
</reference>
<evidence type="ECO:0000313" key="3">
    <source>
        <dbReference type="EMBL" id="MSS36909.1"/>
    </source>
</evidence>
<name>A0A7X2TCF8_9CLOT</name>
<keyword evidence="4" id="KW-1185">Reference proteome</keyword>
<evidence type="ECO:0000256" key="2">
    <source>
        <dbReference type="SAM" id="Phobius"/>
    </source>
</evidence>
<evidence type="ECO:0000313" key="4">
    <source>
        <dbReference type="Proteomes" id="UP000429958"/>
    </source>
</evidence>
<keyword evidence="2" id="KW-0812">Transmembrane</keyword>
<dbReference type="Pfam" id="PF07963">
    <property type="entry name" value="N_methyl"/>
    <property type="match status" value="1"/>
</dbReference>
<sequence>MKRCKGRDWRRGGFTMIELVSVIAILSILMAVAVPQMISYTWAAQRVSATTEAQVVADAVQRYFYDKKEEGSLGPKTVWKLMNLDINGADNLIKDYIAGGHQEARIVSVSADITSGQLKSLVYETKYCRVSITIDEDGNRTLTDEIIN</sequence>
<comment type="caution">
    <text evidence="3">The sequence shown here is derived from an EMBL/GenBank/DDBJ whole genome shotgun (WGS) entry which is preliminary data.</text>
</comment>
<protein>
    <submittedName>
        <fullName evidence="3">Type II secretion system protein</fullName>
    </submittedName>
</protein>
<proteinExistence type="predicted"/>
<dbReference type="PRINTS" id="PR00813">
    <property type="entry name" value="BCTERIALGSPG"/>
</dbReference>
<keyword evidence="2" id="KW-0472">Membrane</keyword>
<dbReference type="Proteomes" id="UP000429958">
    <property type="component" value="Unassembled WGS sequence"/>
</dbReference>
<dbReference type="RefSeq" id="WP_154472342.1">
    <property type="nucleotide sequence ID" value="NZ_DBEWUL010000133.1"/>
</dbReference>
<dbReference type="SUPFAM" id="SSF54523">
    <property type="entry name" value="Pili subunits"/>
    <property type="match status" value="1"/>
</dbReference>
<feature type="transmembrane region" description="Helical" evidence="2">
    <location>
        <begin position="12"/>
        <end position="34"/>
    </location>
</feature>
<dbReference type="EMBL" id="VUMD01000007">
    <property type="protein sequence ID" value="MSS36909.1"/>
    <property type="molecule type" value="Genomic_DNA"/>
</dbReference>
<dbReference type="GO" id="GO:0015628">
    <property type="term" value="P:protein secretion by the type II secretion system"/>
    <property type="evidence" value="ECO:0007669"/>
    <property type="project" value="InterPro"/>
</dbReference>
<keyword evidence="1" id="KW-0488">Methylation</keyword>
<evidence type="ECO:0000256" key="1">
    <source>
        <dbReference type="ARBA" id="ARBA00022481"/>
    </source>
</evidence>